<dbReference type="Pfam" id="PF24883">
    <property type="entry name" value="NPHP3_N"/>
    <property type="match status" value="1"/>
</dbReference>
<name>A0A5M3YV85_ASPTE</name>
<dbReference type="InterPro" id="IPR036770">
    <property type="entry name" value="Ankyrin_rpt-contain_sf"/>
</dbReference>
<evidence type="ECO:0000256" key="1">
    <source>
        <dbReference type="ARBA" id="ARBA00022737"/>
    </source>
</evidence>
<proteinExistence type="predicted"/>
<dbReference type="Proteomes" id="UP000452235">
    <property type="component" value="Unassembled WGS sequence"/>
</dbReference>
<dbReference type="PANTHER" id="PTHR24123">
    <property type="entry name" value="ANKYRIN REPEAT-CONTAINING"/>
    <property type="match status" value="1"/>
</dbReference>
<dbReference type="PANTHER" id="PTHR24123:SF33">
    <property type="entry name" value="PROTEIN HOS4"/>
    <property type="match status" value="1"/>
</dbReference>
<keyword evidence="1" id="KW-0677">Repeat</keyword>
<dbReference type="Pfam" id="PF13857">
    <property type="entry name" value="Ank_5"/>
    <property type="match status" value="1"/>
</dbReference>
<reference evidence="4 5" key="1">
    <citation type="submission" date="2020-01" db="EMBL/GenBank/DDBJ databases">
        <title>Aspergillus terreus IFO 6365 whole genome shotgun sequence.</title>
        <authorList>
            <person name="Kanamasa S."/>
            <person name="Takahashi H."/>
        </authorList>
    </citation>
    <scope>NUCLEOTIDE SEQUENCE [LARGE SCALE GENOMIC DNA]</scope>
    <source>
        <strain evidence="4 5">IFO 6365</strain>
    </source>
</reference>
<evidence type="ECO:0000256" key="2">
    <source>
        <dbReference type="ARBA" id="ARBA00023043"/>
    </source>
</evidence>
<keyword evidence="2" id="KW-0040">ANK repeat</keyword>
<feature type="domain" description="Nephrocystin 3-like N-terminal" evidence="3">
    <location>
        <begin position="297"/>
        <end position="463"/>
    </location>
</feature>
<dbReference type="PROSITE" id="PS50297">
    <property type="entry name" value="ANK_REP_REGION"/>
    <property type="match status" value="6"/>
</dbReference>
<evidence type="ECO:0000313" key="4">
    <source>
        <dbReference type="EMBL" id="GFF13799.1"/>
    </source>
</evidence>
<accession>A0A5M3YV85</accession>
<dbReference type="VEuPathDB" id="FungiDB:ATEG_02638"/>
<protein>
    <submittedName>
        <fullName evidence="4">Ankyrin repeat-containing domain protein</fullName>
    </submittedName>
</protein>
<gene>
    <name evidence="4" type="ORF">ATEIFO6365_0002091000</name>
</gene>
<organism evidence="4 5">
    <name type="scientific">Aspergillus terreus</name>
    <dbReference type="NCBI Taxonomy" id="33178"/>
    <lineage>
        <taxon>Eukaryota</taxon>
        <taxon>Fungi</taxon>
        <taxon>Dikarya</taxon>
        <taxon>Ascomycota</taxon>
        <taxon>Pezizomycotina</taxon>
        <taxon>Eurotiomycetes</taxon>
        <taxon>Eurotiomycetidae</taxon>
        <taxon>Eurotiales</taxon>
        <taxon>Aspergillaceae</taxon>
        <taxon>Aspergillus</taxon>
        <taxon>Aspergillus subgen. Circumdati</taxon>
    </lineage>
</organism>
<dbReference type="PROSITE" id="PS50088">
    <property type="entry name" value="ANK_REPEAT"/>
    <property type="match status" value="7"/>
</dbReference>
<dbReference type="SMART" id="SM00248">
    <property type="entry name" value="ANK"/>
    <property type="match status" value="18"/>
</dbReference>
<dbReference type="Pfam" id="PF12796">
    <property type="entry name" value="Ank_2"/>
    <property type="match status" value="4"/>
</dbReference>
<evidence type="ECO:0000313" key="5">
    <source>
        <dbReference type="Proteomes" id="UP000452235"/>
    </source>
</evidence>
<dbReference type="InterPro" id="IPR051165">
    <property type="entry name" value="Multifunctional_ANK_Repeat"/>
</dbReference>
<dbReference type="SUPFAM" id="SSF48403">
    <property type="entry name" value="Ankyrin repeat"/>
    <property type="match status" value="3"/>
</dbReference>
<comment type="caution">
    <text evidence="4">The sequence shown here is derived from an EMBL/GenBank/DDBJ whole genome shotgun (WGS) entry which is preliminary data.</text>
</comment>
<dbReference type="PRINTS" id="PR01415">
    <property type="entry name" value="ANKYRIN"/>
</dbReference>
<dbReference type="InterPro" id="IPR056884">
    <property type="entry name" value="NPHP3-like_N"/>
</dbReference>
<sequence>MSVGEETPSRLMLVHTTAPSQSDPYKHPNLDVIHVVGVNTERRLGLDTIIGNSVSSRTREYVFECNIARLLLGDLAFGEIEDQALQLLSDLVAAHDGGEDSSNLAQIFVAYDLGALIVKKAIAIAASQDSQWQEIFYSTVQFIWWGCFQRSRNVQTLDRKLSRFLHTHQQNAPWACLATSMSIRALAEASTETTEAFLASRASLRTRMVSIYTNEATNGMDPVLDFFTATFGVSTEIAVQENPPDEDGYISSLDEVVCYRRKNWTTHPRWMALQRMLLPLAMPQYQHTVELPATSPRVLESQAYKDWVTTPRSPVLYIQGRDGTSSRFLADDLALFEQKKLQEKKTYETQILSFRFSSDNTMHSTMHSVICSILIQVLTAFEPESPHPGTDVLLDLYRIQKGWTLKDLGNILTLVPEEYLQTSGFIVLHDVDECDLASRKYLWDLVQGLADRSDLPIKVVVTSQRRLSLLIDSDKSSLWNLYDYPEDTSELPLISRLCPAGYGETRVKTALRRLTDMNQASLEQIVCLIRGYTGWPDNPSSAAWFSFCTLLDTIQPSMSPATVLDQILRTVSDQLLGLRWILQWILHGHRPLSGSELAWLLHQYHWGHENRGISGPTSTETGKSLQLMKSKLSTFLHFGYNQVCVRDSLRDIFLEDDPIYMWNEIKPLALQTIEFLTFYLTRLEVRERLIEMYDQYILLYNASDNRLTPSAQPDGTDFIFYAITAFPYHLDRHPEFLQKLGPIFESPEQPLAPWARMCWAMDNPFSRPSEPVDSPITALLWTTLSVPLRKALISAMDTQLTRAKVSNAPQESNDITTMHLLAHAVSVGDEKATLEYVQRTLPRRASGGKASDDESISVSKDALEGHAWLSGLLWRAMWLNMDQLVELLLEIGVPPDPEDVVSARYPSPLYVASLCGHTRVVQALIQAGANTRVLKGDEIGIMYAAAAEGHSDTVRTLVAADRAFLELHQPNAPLYMAANCGKWRTVETLLDLGAQVDTNPEAGGWTPLISASLFGYIRTVRTLLEHGANPNLGGPGEQDTSLWFAALRGESVECVRALLEHGADPNHELLQPPLATEICSASHISTEKKIALLDCLVDNTPGIDLDRADPHGTTCLMWAASGDDTALVEWLLAHNVNVCATSEELRTALYYAVGNGNQQTIRALLAKGSPVNNVTSDGETLLQLSVGKGVEQMSLLLDAKADIELENGNNLTALNTAVMAEKPDVVKLLIERKANIHHRDGYGWSPIHDASYIRPNVEVVRLLVDAGANLTETVNSGKTPLHLAARDARPDIVAILLEYHGALDIEQRTENGETPLVHAVLGNNLECVRRLLQAGANINTQCSQGWTPLMESIYHSKSDEVTGLLLSQPGVDIHLFSPKHGAALHFACKVLNVAMVTELLDRRANVNQQVLGLRSTPIRAACLPENAPDSNTRHENLDKIDQIVRTLVAHGADVHAVSDTPISTLLCAAALNSGPSTINYLISEGLSLDQQDCLGRLPVHYAAANSHEVFEAILRDDSELLTEDVAGKTALHWAAQFGHVRTVESILAHARSPWERIKWVNRPDTDGWTALCWALRSCVDPGIAPLYGEPYDLTGTVQTLLEAGADVSIACRMGREDEIFTALELAQLHVVPAEVIRLLGDAEVTDSTEDKTIIWGPVIECQTCPDFHVCKKCHGRIDLYHGHVKQETGEPHEFKVIIEALPEIREQSKARDQLLSGDGRASPEGVNAPDGAQLDQPTIVNDSVMDAIMSFTMDDNIGEIETVLSR</sequence>
<dbReference type="EMBL" id="BLJY01000002">
    <property type="protein sequence ID" value="GFF13799.1"/>
    <property type="molecule type" value="Genomic_DNA"/>
</dbReference>
<keyword evidence="5" id="KW-1185">Reference proteome</keyword>
<evidence type="ECO:0000259" key="3">
    <source>
        <dbReference type="Pfam" id="PF24883"/>
    </source>
</evidence>
<dbReference type="InterPro" id="IPR002110">
    <property type="entry name" value="Ankyrin_rpt"/>
</dbReference>
<dbReference type="OrthoDB" id="341259at2759"/>
<dbReference type="Gene3D" id="1.25.40.20">
    <property type="entry name" value="Ankyrin repeat-containing domain"/>
    <property type="match status" value="3"/>
</dbReference>